<reference evidence="1" key="2">
    <citation type="journal article" date="2023" name="BMC Genomics">
        <title>Pest status, molecular evolution, and epigenetic factors derived from the genome assembly of Frankliniella fusca, a thysanopteran phytovirus vector.</title>
        <authorList>
            <person name="Catto M.A."/>
            <person name="Labadie P.E."/>
            <person name="Jacobson A.L."/>
            <person name="Kennedy G.G."/>
            <person name="Srinivasan R."/>
            <person name="Hunt B.G."/>
        </authorList>
    </citation>
    <scope>NUCLEOTIDE SEQUENCE</scope>
    <source>
        <strain evidence="1">PL_HMW_Pooled</strain>
    </source>
</reference>
<evidence type="ECO:0000313" key="2">
    <source>
        <dbReference type="Proteomes" id="UP001219518"/>
    </source>
</evidence>
<protein>
    <submittedName>
        <fullName evidence="1">Glutamate--tRNA ligase</fullName>
    </submittedName>
</protein>
<gene>
    <name evidence="1" type="ORF">KUF71_020522</name>
</gene>
<keyword evidence="2" id="KW-1185">Reference proteome</keyword>
<sequence>MAENGTTLVDVPDVVNNALLDVASKQGFKAPRNRDGYMSTLYRCVIRDEVRQVLDMGRGGDHFGNLHHKN</sequence>
<dbReference type="GO" id="GO:0016874">
    <property type="term" value="F:ligase activity"/>
    <property type="evidence" value="ECO:0007669"/>
    <property type="project" value="UniProtKB-KW"/>
</dbReference>
<dbReference type="EMBL" id="JAHWGI010001406">
    <property type="protein sequence ID" value="KAK3929865.1"/>
    <property type="molecule type" value="Genomic_DNA"/>
</dbReference>
<evidence type="ECO:0000313" key="1">
    <source>
        <dbReference type="EMBL" id="KAK3929865.1"/>
    </source>
</evidence>
<proteinExistence type="predicted"/>
<dbReference type="Proteomes" id="UP001219518">
    <property type="component" value="Unassembled WGS sequence"/>
</dbReference>
<comment type="caution">
    <text evidence="1">The sequence shown here is derived from an EMBL/GenBank/DDBJ whole genome shotgun (WGS) entry which is preliminary data.</text>
</comment>
<dbReference type="AlphaFoldDB" id="A0AAE1I050"/>
<accession>A0AAE1I050</accession>
<reference evidence="1" key="1">
    <citation type="submission" date="2021-07" db="EMBL/GenBank/DDBJ databases">
        <authorList>
            <person name="Catto M.A."/>
            <person name="Jacobson A."/>
            <person name="Kennedy G."/>
            <person name="Labadie P."/>
            <person name="Hunt B.G."/>
            <person name="Srinivasan R."/>
        </authorList>
    </citation>
    <scope>NUCLEOTIDE SEQUENCE</scope>
    <source>
        <strain evidence="1">PL_HMW_Pooled</strain>
        <tissue evidence="1">Head</tissue>
    </source>
</reference>
<organism evidence="1 2">
    <name type="scientific">Frankliniella fusca</name>
    <dbReference type="NCBI Taxonomy" id="407009"/>
    <lineage>
        <taxon>Eukaryota</taxon>
        <taxon>Metazoa</taxon>
        <taxon>Ecdysozoa</taxon>
        <taxon>Arthropoda</taxon>
        <taxon>Hexapoda</taxon>
        <taxon>Insecta</taxon>
        <taxon>Pterygota</taxon>
        <taxon>Neoptera</taxon>
        <taxon>Paraneoptera</taxon>
        <taxon>Thysanoptera</taxon>
        <taxon>Terebrantia</taxon>
        <taxon>Thripoidea</taxon>
        <taxon>Thripidae</taxon>
        <taxon>Frankliniella</taxon>
    </lineage>
</organism>
<keyword evidence="1" id="KW-0436">Ligase</keyword>
<name>A0AAE1I050_9NEOP</name>